<dbReference type="CDD" id="cd00609">
    <property type="entry name" value="AAT_like"/>
    <property type="match status" value="1"/>
</dbReference>
<accession>A0A926HUR4</accession>
<dbReference type="InterPro" id="IPR050596">
    <property type="entry name" value="AspAT/PAT-like"/>
</dbReference>
<dbReference type="GO" id="GO:0030170">
    <property type="term" value="F:pyridoxal phosphate binding"/>
    <property type="evidence" value="ECO:0007669"/>
    <property type="project" value="InterPro"/>
</dbReference>
<sequence>MRYDKNWENLYFPDFSPFAALDPQRGIMLMSADMFAPDGTFPKEVKDAIHRAVDEDQLHYPSNAVREEFRAEVAKKLREFNNIHLDDKTKLLIVPGSAFGLFLSIRTLINPNSGDEVINFTPTFAENMNDVTMMGAKNVFCPLHEENGYQIDVDELETYITPRTKCIIVTHPANPIGTVYPRETLEKLAALLKKHDIFAVVDQVFERCVYDGREYTTFASLPEMAQRTLTVFGPSKELRLSGLRIGYVTGPAELIDKMEVATDNYVGLPNPLSLVACTEAYRHLEYTEQWLAILENRRNVAREILNDIPNVSCPLPPAGFSFWLDVRKLGKSDEIVEYLVKEAQVGVGPGTWFGINCEGFLRVMFACYRDDETVYEACRRIAVALKKYQGIA</sequence>
<dbReference type="EMBL" id="JACRSP010000002">
    <property type="protein sequence ID" value="MBC8535836.1"/>
    <property type="molecule type" value="Genomic_DNA"/>
</dbReference>
<dbReference type="GO" id="GO:0008483">
    <property type="term" value="F:transaminase activity"/>
    <property type="evidence" value="ECO:0007669"/>
    <property type="project" value="UniProtKB-KW"/>
</dbReference>
<evidence type="ECO:0000256" key="1">
    <source>
        <dbReference type="ARBA" id="ARBA00001933"/>
    </source>
</evidence>
<dbReference type="PANTHER" id="PTHR46383:SF1">
    <property type="entry name" value="ASPARTATE AMINOTRANSFERASE"/>
    <property type="match status" value="1"/>
</dbReference>
<feature type="domain" description="Aminotransferase class I/classII large" evidence="6">
    <location>
        <begin position="41"/>
        <end position="381"/>
    </location>
</feature>
<dbReference type="PANTHER" id="PTHR46383">
    <property type="entry name" value="ASPARTATE AMINOTRANSFERASE"/>
    <property type="match status" value="1"/>
</dbReference>
<protein>
    <submittedName>
        <fullName evidence="7">Pyridoxal phosphate-dependent aminotransferase</fullName>
    </submittedName>
</protein>
<dbReference type="RefSeq" id="WP_249299581.1">
    <property type="nucleotide sequence ID" value="NZ_JACRSP010000002.1"/>
</dbReference>
<evidence type="ECO:0000259" key="6">
    <source>
        <dbReference type="Pfam" id="PF00155"/>
    </source>
</evidence>
<dbReference type="InterPro" id="IPR015424">
    <property type="entry name" value="PyrdxlP-dep_Trfase"/>
</dbReference>
<dbReference type="Gene3D" id="3.40.640.10">
    <property type="entry name" value="Type I PLP-dependent aspartate aminotransferase-like (Major domain)"/>
    <property type="match status" value="1"/>
</dbReference>
<keyword evidence="5" id="KW-0663">Pyridoxal phosphate</keyword>
<evidence type="ECO:0000256" key="2">
    <source>
        <dbReference type="ARBA" id="ARBA00007441"/>
    </source>
</evidence>
<dbReference type="Pfam" id="PF00155">
    <property type="entry name" value="Aminotran_1_2"/>
    <property type="match status" value="1"/>
</dbReference>
<keyword evidence="3 7" id="KW-0032">Aminotransferase</keyword>
<evidence type="ECO:0000313" key="8">
    <source>
        <dbReference type="Proteomes" id="UP000620366"/>
    </source>
</evidence>
<keyword evidence="4" id="KW-0808">Transferase</keyword>
<comment type="caution">
    <text evidence="7">The sequence shown here is derived from an EMBL/GenBank/DDBJ whole genome shotgun (WGS) entry which is preliminary data.</text>
</comment>
<evidence type="ECO:0000313" key="7">
    <source>
        <dbReference type="EMBL" id="MBC8535836.1"/>
    </source>
</evidence>
<name>A0A926HUR4_9FIRM</name>
<dbReference type="InterPro" id="IPR015421">
    <property type="entry name" value="PyrdxlP-dep_Trfase_major"/>
</dbReference>
<reference evidence="7" key="1">
    <citation type="submission" date="2020-08" db="EMBL/GenBank/DDBJ databases">
        <title>Genome public.</title>
        <authorList>
            <person name="Liu C."/>
            <person name="Sun Q."/>
        </authorList>
    </citation>
    <scope>NUCLEOTIDE SEQUENCE</scope>
    <source>
        <strain evidence="7">BX7</strain>
    </source>
</reference>
<dbReference type="SUPFAM" id="SSF53383">
    <property type="entry name" value="PLP-dependent transferases"/>
    <property type="match status" value="1"/>
</dbReference>
<comment type="similarity">
    <text evidence="2">Belongs to the class-I pyridoxal-phosphate-dependent aminotransferase family.</text>
</comment>
<evidence type="ECO:0000256" key="3">
    <source>
        <dbReference type="ARBA" id="ARBA00022576"/>
    </source>
</evidence>
<proteinExistence type="inferred from homology"/>
<dbReference type="GO" id="GO:0006520">
    <property type="term" value="P:amino acid metabolic process"/>
    <property type="evidence" value="ECO:0007669"/>
    <property type="project" value="InterPro"/>
</dbReference>
<keyword evidence="8" id="KW-1185">Reference proteome</keyword>
<evidence type="ECO:0000256" key="4">
    <source>
        <dbReference type="ARBA" id="ARBA00022679"/>
    </source>
</evidence>
<organism evidence="7 8">
    <name type="scientific">Feifania hominis</name>
    <dbReference type="NCBI Taxonomy" id="2763660"/>
    <lineage>
        <taxon>Bacteria</taxon>
        <taxon>Bacillati</taxon>
        <taxon>Bacillota</taxon>
        <taxon>Clostridia</taxon>
        <taxon>Eubacteriales</taxon>
        <taxon>Feifaniaceae</taxon>
        <taxon>Feifania</taxon>
    </lineage>
</organism>
<dbReference type="AlphaFoldDB" id="A0A926HUR4"/>
<dbReference type="InterPro" id="IPR015422">
    <property type="entry name" value="PyrdxlP-dep_Trfase_small"/>
</dbReference>
<comment type="cofactor">
    <cofactor evidence="1">
        <name>pyridoxal 5'-phosphate</name>
        <dbReference type="ChEBI" id="CHEBI:597326"/>
    </cofactor>
</comment>
<evidence type="ECO:0000256" key="5">
    <source>
        <dbReference type="ARBA" id="ARBA00022898"/>
    </source>
</evidence>
<dbReference type="Gene3D" id="3.90.1150.10">
    <property type="entry name" value="Aspartate Aminotransferase, domain 1"/>
    <property type="match status" value="1"/>
</dbReference>
<dbReference type="InterPro" id="IPR004839">
    <property type="entry name" value="Aminotransferase_I/II_large"/>
</dbReference>
<gene>
    <name evidence="7" type="ORF">H8695_03915</name>
</gene>
<dbReference type="Proteomes" id="UP000620366">
    <property type="component" value="Unassembled WGS sequence"/>
</dbReference>